<protein>
    <submittedName>
        <fullName evidence="6">Creatininase family protein</fullName>
    </submittedName>
</protein>
<dbReference type="PANTHER" id="PTHR35005">
    <property type="entry name" value="3-DEHYDRO-SCYLLO-INOSOSE HYDROLASE"/>
    <property type="match status" value="1"/>
</dbReference>
<evidence type="ECO:0000256" key="1">
    <source>
        <dbReference type="ARBA" id="ARBA00001947"/>
    </source>
</evidence>
<dbReference type="EMBL" id="CP088100">
    <property type="protein sequence ID" value="UFW90062.1"/>
    <property type="molecule type" value="Genomic_DNA"/>
</dbReference>
<organism evidence="6 7">
    <name type="scientific">Bradyrhizobium barranii</name>
    <dbReference type="NCBI Taxonomy" id="2992140"/>
    <lineage>
        <taxon>Bacteria</taxon>
        <taxon>Pseudomonadati</taxon>
        <taxon>Pseudomonadota</taxon>
        <taxon>Alphaproteobacteria</taxon>
        <taxon>Hyphomicrobiales</taxon>
        <taxon>Nitrobacteraceae</taxon>
        <taxon>Bradyrhizobium</taxon>
    </lineage>
</organism>
<keyword evidence="4" id="KW-0862">Zinc</keyword>
<keyword evidence="2" id="KW-0479">Metal-binding</keyword>
<dbReference type="Gene3D" id="3.40.50.10310">
    <property type="entry name" value="Creatininase"/>
    <property type="match status" value="1"/>
</dbReference>
<evidence type="ECO:0000256" key="3">
    <source>
        <dbReference type="ARBA" id="ARBA00022801"/>
    </source>
</evidence>
<dbReference type="PANTHER" id="PTHR35005:SF1">
    <property type="entry name" value="2-AMINO-5-FORMYLAMINO-6-RIBOSYLAMINOPYRIMIDIN-4(3H)-ONE 5'-MONOPHOSPHATE DEFORMYLASE"/>
    <property type="match status" value="1"/>
</dbReference>
<evidence type="ECO:0000256" key="2">
    <source>
        <dbReference type="ARBA" id="ARBA00022723"/>
    </source>
</evidence>
<comment type="cofactor">
    <cofactor evidence="1">
        <name>Zn(2+)</name>
        <dbReference type="ChEBI" id="CHEBI:29105"/>
    </cofactor>
</comment>
<evidence type="ECO:0000256" key="5">
    <source>
        <dbReference type="ARBA" id="ARBA00024029"/>
    </source>
</evidence>
<dbReference type="InterPro" id="IPR024087">
    <property type="entry name" value="Creatininase-like_sf"/>
</dbReference>
<evidence type="ECO:0000313" key="7">
    <source>
        <dbReference type="Proteomes" id="UP001430990"/>
    </source>
</evidence>
<name>A0ABY3QVJ1_9BRAD</name>
<reference evidence="6" key="1">
    <citation type="submission" date="2021-11" db="EMBL/GenBank/DDBJ databases">
        <title>Australian commercial rhizobial inoculants.</title>
        <authorList>
            <person name="Kohlmeier M.G."/>
            <person name="O'Hara G.W."/>
            <person name="Colombi E."/>
            <person name="Ramsay J.P."/>
            <person name="Terpolilli J."/>
        </authorList>
    </citation>
    <scope>NUCLEOTIDE SEQUENCE</scope>
    <source>
        <strain evidence="6">CC829</strain>
    </source>
</reference>
<accession>A0ABY3QVJ1</accession>
<evidence type="ECO:0000313" key="6">
    <source>
        <dbReference type="EMBL" id="UFW90062.1"/>
    </source>
</evidence>
<comment type="similarity">
    <text evidence="5">Belongs to the creatininase superfamily.</text>
</comment>
<keyword evidence="3" id="KW-0378">Hydrolase</keyword>
<gene>
    <name evidence="6" type="ORF">BjapCC829_16670</name>
</gene>
<sequence>MTSENLFSSTMAEMTANAVAEAASRKAAVLLPAGVMEAHGPHLPIGTDAFIALQLCRATQKYAAARGKETVIAPPYYWGINGVLGEFVGSFRIRTETAAALLTDVIDSLVANGFPDVFVVSHHGDRAHNDMILDVLQKAHLRGQAGARWLYAPTRWNMIKRLGQTGEEPIWVRWDHDPALDDFKVTGVFGVHADEYETAAIVRHYPETVDFEALRGLEPTKLTVDDLAVWRQGGEAARRLTPNGYFGAPNPVDPDLWRFYDETAKIMAEAIAR</sequence>
<evidence type="ECO:0000256" key="4">
    <source>
        <dbReference type="ARBA" id="ARBA00022833"/>
    </source>
</evidence>
<keyword evidence="7" id="KW-1185">Reference proteome</keyword>
<dbReference type="InterPro" id="IPR003785">
    <property type="entry name" value="Creatininase/forma_Hydrolase"/>
</dbReference>
<dbReference type="RefSeq" id="WP_063984111.1">
    <property type="nucleotide sequence ID" value="NZ_CP088100.1"/>
</dbReference>
<dbReference type="Pfam" id="PF02633">
    <property type="entry name" value="Creatininase"/>
    <property type="match status" value="1"/>
</dbReference>
<dbReference type="Proteomes" id="UP001430990">
    <property type="component" value="Chromosome"/>
</dbReference>
<proteinExistence type="inferred from homology"/>
<dbReference type="SUPFAM" id="SSF102215">
    <property type="entry name" value="Creatininase"/>
    <property type="match status" value="1"/>
</dbReference>